<sequence length="120" mass="14148">MAVRKLEHRPEELSNFPETGKYQWLELHNATKVYGYSAIAEHDNMLELHVTLVRWGRDVRENLEEDVEWLKEEARRLGKSQVMGIRADDRGQFDPRLFKFAGLFGFTEMHTIQMATLRVD</sequence>
<reference evidence="1 2" key="1">
    <citation type="submission" date="2022-08" db="EMBL/GenBank/DDBJ databases">
        <title>Genome Sequence of the sulphate-reducing bacterium, Pseudodesulfovibrio sp. SYK.</title>
        <authorList>
            <person name="Kondo R."/>
            <person name="Kataoka T."/>
        </authorList>
    </citation>
    <scope>NUCLEOTIDE SEQUENCE [LARGE SCALE GENOMIC DNA]</scope>
    <source>
        <strain evidence="1 2">SYK</strain>
    </source>
</reference>
<name>A0ABM8B1X8_9BACT</name>
<dbReference type="EMBL" id="AP026709">
    <property type="protein sequence ID" value="BDQ37809.1"/>
    <property type="molecule type" value="Genomic_DNA"/>
</dbReference>
<evidence type="ECO:0000313" key="1">
    <source>
        <dbReference type="EMBL" id="BDQ37809.1"/>
    </source>
</evidence>
<dbReference type="Proteomes" id="UP001317742">
    <property type="component" value="Chromosome"/>
</dbReference>
<dbReference type="RefSeq" id="WP_281760326.1">
    <property type="nucleotide sequence ID" value="NZ_AP026709.1"/>
</dbReference>
<gene>
    <name evidence="1" type="ORF">SYK_21690</name>
</gene>
<evidence type="ECO:0000313" key="2">
    <source>
        <dbReference type="Proteomes" id="UP001317742"/>
    </source>
</evidence>
<organism evidence="1 2">
    <name type="scientific">Pseudodesulfovibrio nedwellii</name>
    <dbReference type="NCBI Taxonomy" id="2973072"/>
    <lineage>
        <taxon>Bacteria</taxon>
        <taxon>Pseudomonadati</taxon>
        <taxon>Thermodesulfobacteriota</taxon>
        <taxon>Desulfovibrionia</taxon>
        <taxon>Desulfovibrionales</taxon>
        <taxon>Desulfovibrionaceae</taxon>
    </lineage>
</organism>
<proteinExistence type="predicted"/>
<protein>
    <submittedName>
        <fullName evidence="1">Uncharacterized protein</fullName>
    </submittedName>
</protein>
<keyword evidence="2" id="KW-1185">Reference proteome</keyword>
<accession>A0ABM8B1X8</accession>